<dbReference type="PROSITE" id="PS50005">
    <property type="entry name" value="TPR"/>
    <property type="match status" value="1"/>
</dbReference>
<dbReference type="EMBL" id="JAHRIO010093241">
    <property type="protein sequence ID" value="MEQ2189557.1"/>
    <property type="molecule type" value="Genomic_DNA"/>
</dbReference>
<accession>A0ABV0Q178</accession>
<dbReference type="InterPro" id="IPR052758">
    <property type="entry name" value="SRC_co-chaperone"/>
</dbReference>
<dbReference type="Gene3D" id="1.25.40.10">
    <property type="entry name" value="Tetratricopeptide repeat domain"/>
    <property type="match status" value="1"/>
</dbReference>
<keyword evidence="1" id="KW-0802">TPR repeat</keyword>
<dbReference type="InterPro" id="IPR011990">
    <property type="entry name" value="TPR-like_helical_dom_sf"/>
</dbReference>
<evidence type="ECO:0000256" key="2">
    <source>
        <dbReference type="SAM" id="MobiDB-lite"/>
    </source>
</evidence>
<evidence type="ECO:0000313" key="4">
    <source>
        <dbReference type="Proteomes" id="UP001476798"/>
    </source>
</evidence>
<proteinExistence type="predicted"/>
<dbReference type="Proteomes" id="UP001476798">
    <property type="component" value="Unassembled WGS sequence"/>
</dbReference>
<reference evidence="3 4" key="1">
    <citation type="submission" date="2021-06" db="EMBL/GenBank/DDBJ databases">
        <authorList>
            <person name="Palmer J.M."/>
        </authorList>
    </citation>
    <scope>NUCLEOTIDE SEQUENCE [LARGE SCALE GENOMIC DNA]</scope>
    <source>
        <strain evidence="3 4">GA_2019</strain>
        <tissue evidence="3">Muscle</tissue>
    </source>
</reference>
<dbReference type="PANTHER" id="PTHR44200">
    <property type="entry name" value="DNAJ HOMOLOG SUBFAMILY C MEMBER 7"/>
    <property type="match status" value="1"/>
</dbReference>
<feature type="repeat" description="TPR" evidence="1">
    <location>
        <begin position="11"/>
        <end position="44"/>
    </location>
</feature>
<protein>
    <submittedName>
        <fullName evidence="3">Uncharacterized protein</fullName>
    </submittedName>
</protein>
<comment type="caution">
    <text evidence="3">The sequence shown here is derived from an EMBL/GenBank/DDBJ whole genome shotgun (WGS) entry which is preliminary data.</text>
</comment>
<dbReference type="SUPFAM" id="SSF48452">
    <property type="entry name" value="TPR-like"/>
    <property type="match status" value="1"/>
</dbReference>
<gene>
    <name evidence="3" type="ORF">GOODEAATRI_026463</name>
</gene>
<dbReference type="PANTHER" id="PTHR44200:SF1">
    <property type="entry name" value="DNAJ HOMOLOG SUBFAMILY C MEMBER 7"/>
    <property type="match status" value="1"/>
</dbReference>
<feature type="region of interest" description="Disordered" evidence="2">
    <location>
        <begin position="82"/>
        <end position="131"/>
    </location>
</feature>
<evidence type="ECO:0000256" key="1">
    <source>
        <dbReference type="PROSITE-ProRule" id="PRU00339"/>
    </source>
</evidence>
<organism evidence="3 4">
    <name type="scientific">Goodea atripinnis</name>
    <dbReference type="NCBI Taxonomy" id="208336"/>
    <lineage>
        <taxon>Eukaryota</taxon>
        <taxon>Metazoa</taxon>
        <taxon>Chordata</taxon>
        <taxon>Craniata</taxon>
        <taxon>Vertebrata</taxon>
        <taxon>Euteleostomi</taxon>
        <taxon>Actinopterygii</taxon>
        <taxon>Neopterygii</taxon>
        <taxon>Teleostei</taxon>
        <taxon>Neoteleostei</taxon>
        <taxon>Acanthomorphata</taxon>
        <taxon>Ovalentaria</taxon>
        <taxon>Atherinomorphae</taxon>
        <taxon>Cyprinodontiformes</taxon>
        <taxon>Goodeidae</taxon>
        <taxon>Goodea</taxon>
    </lineage>
</organism>
<keyword evidence="4" id="KW-1185">Reference proteome</keyword>
<dbReference type="InterPro" id="IPR019734">
    <property type="entry name" value="TPR_rpt"/>
</dbReference>
<evidence type="ECO:0000313" key="3">
    <source>
        <dbReference type="EMBL" id="MEQ2189557.1"/>
    </source>
</evidence>
<sequence>MQMRCMSGASLKAKKEEGNQAFKNCNYEAAYLLYTEALAIDPNNIKTNAKLYCNRATAGAKVAALNDLLVYTLSCCTFRSQTSAEDGTDGAEEEQKERLLQGAGSRQERHRGRDKKGVPQAGPHAPPGYLSGSCCTPITSL</sequence>
<name>A0ABV0Q178_9TELE</name>